<dbReference type="GO" id="GO:0004553">
    <property type="term" value="F:hydrolase activity, hydrolyzing O-glycosyl compounds"/>
    <property type="evidence" value="ECO:0007669"/>
    <property type="project" value="InterPro"/>
</dbReference>
<evidence type="ECO:0000256" key="2">
    <source>
        <dbReference type="SAM" id="MobiDB-lite"/>
    </source>
</evidence>
<dbReference type="STRING" id="454194.PYK22_01772"/>
<dbReference type="AlphaFoldDB" id="A0A0B6X025"/>
<evidence type="ECO:0000313" key="5">
    <source>
        <dbReference type="Proteomes" id="UP000031518"/>
    </source>
</evidence>
<sequence length="181" mass="19597">MKNPLVGGILVSALCLGVLLNRQSLAESYQTQSTAQPDQVGLQPPSAVPPLTGHSLSIDRSKDNPVNLEQLGQPPAVEELAHHFMATAYSLRGRTASGRRAGHGVIAADHRVLPLGTRVRLEAGPYTGEYVVADTGSAVRGREIDIWVPSESEAVRFGRRRVKLIVLQRPAKRAPRVKMSR</sequence>
<dbReference type="RefSeq" id="WP_162199824.1">
    <property type="nucleotide sequence ID" value="NZ_CBXV010000006.1"/>
</dbReference>
<evidence type="ECO:0000256" key="1">
    <source>
        <dbReference type="ARBA" id="ARBA00022729"/>
    </source>
</evidence>
<keyword evidence="1" id="KW-0732">Signal</keyword>
<reference evidence="4 5" key="2">
    <citation type="submission" date="2015-01" db="EMBL/GenBank/DDBJ databases">
        <title>Complete genome sequence of Pyrinomonas methylaliphatogenes type strain K22T.</title>
        <authorList>
            <person name="Lee K.C.Y."/>
            <person name="Power J.F."/>
            <person name="Dunfield P.F."/>
            <person name="Morgan X.C."/>
            <person name="Huttenhower C."/>
            <person name="Stott M.B."/>
        </authorList>
    </citation>
    <scope>NUCLEOTIDE SEQUENCE [LARGE SCALE GENOMIC DNA]</scope>
    <source>
        <strain evidence="4 5">K22</strain>
    </source>
</reference>
<organism evidence="4 5">
    <name type="scientific">Pyrinomonas methylaliphatogenes</name>
    <dbReference type="NCBI Taxonomy" id="454194"/>
    <lineage>
        <taxon>Bacteria</taxon>
        <taxon>Pseudomonadati</taxon>
        <taxon>Acidobacteriota</taxon>
        <taxon>Blastocatellia</taxon>
        <taxon>Blastocatellales</taxon>
        <taxon>Pyrinomonadaceae</taxon>
        <taxon>Pyrinomonas</taxon>
    </lineage>
</organism>
<gene>
    <name evidence="4" type="ORF">PYK22_01772</name>
</gene>
<dbReference type="InterPro" id="IPR059180">
    <property type="entry name" value="3D_YorM"/>
</dbReference>
<proteinExistence type="predicted"/>
<dbReference type="Gene3D" id="2.40.40.10">
    <property type="entry name" value="RlpA-like domain"/>
    <property type="match status" value="1"/>
</dbReference>
<reference evidence="4 5" key="1">
    <citation type="submission" date="2013-12" db="EMBL/GenBank/DDBJ databases">
        <authorList>
            <person name="Stott M."/>
        </authorList>
    </citation>
    <scope>NUCLEOTIDE SEQUENCE [LARGE SCALE GENOMIC DNA]</scope>
    <source>
        <strain evidence="4 5">K22</strain>
    </source>
</reference>
<accession>A0A0B6X025</accession>
<dbReference type="PANTHER" id="PTHR39160:SF4">
    <property type="entry name" value="RESUSCITATION-PROMOTING FACTOR RPFB"/>
    <property type="match status" value="1"/>
</dbReference>
<feature type="region of interest" description="Disordered" evidence="2">
    <location>
        <begin position="31"/>
        <end position="64"/>
    </location>
</feature>
<name>A0A0B6X025_9BACT</name>
<evidence type="ECO:0000313" key="4">
    <source>
        <dbReference type="EMBL" id="CDM65765.1"/>
    </source>
</evidence>
<dbReference type="PANTHER" id="PTHR39160">
    <property type="entry name" value="CELL WALL-BINDING PROTEIN YOCH"/>
    <property type="match status" value="1"/>
</dbReference>
<dbReference type="InterPro" id="IPR010611">
    <property type="entry name" value="3D_dom"/>
</dbReference>
<dbReference type="Proteomes" id="UP000031518">
    <property type="component" value="Unassembled WGS sequence"/>
</dbReference>
<dbReference type="InterPro" id="IPR036908">
    <property type="entry name" value="RlpA-like_sf"/>
</dbReference>
<evidence type="ECO:0000259" key="3">
    <source>
        <dbReference type="Pfam" id="PF06725"/>
    </source>
</evidence>
<feature type="domain" description="3D" evidence="3">
    <location>
        <begin position="105"/>
        <end position="168"/>
    </location>
</feature>
<dbReference type="GO" id="GO:0009254">
    <property type="term" value="P:peptidoglycan turnover"/>
    <property type="evidence" value="ECO:0007669"/>
    <property type="project" value="InterPro"/>
</dbReference>
<dbReference type="GO" id="GO:0019867">
    <property type="term" value="C:outer membrane"/>
    <property type="evidence" value="ECO:0007669"/>
    <property type="project" value="InterPro"/>
</dbReference>
<dbReference type="CDD" id="cd14667">
    <property type="entry name" value="3D_containing_proteins"/>
    <property type="match status" value="1"/>
</dbReference>
<dbReference type="Pfam" id="PF06725">
    <property type="entry name" value="3D"/>
    <property type="match status" value="1"/>
</dbReference>
<dbReference type="EMBL" id="CBXV010000006">
    <property type="protein sequence ID" value="CDM65765.1"/>
    <property type="molecule type" value="Genomic_DNA"/>
</dbReference>
<protein>
    <recommendedName>
        <fullName evidence="3">3D domain-containing protein</fullName>
    </recommendedName>
</protein>
<dbReference type="InterPro" id="IPR051933">
    <property type="entry name" value="Resuscitation_pf_RpfB"/>
</dbReference>
<keyword evidence="5" id="KW-1185">Reference proteome</keyword>
<dbReference type="SUPFAM" id="SSF50685">
    <property type="entry name" value="Barwin-like endoglucanases"/>
    <property type="match status" value="1"/>
</dbReference>